<sequence length="194" mass="21953">MDPRTMANTYYREVLNTWWQELDPGFNAGLLESDCPPDDGKIFVMYHGTTAAAAEQIIKNGFRQSPDGMLGRGVYVSRDPNKAARYPLGNKSDQVILKLRVNVGKVIKIDQKNFKMQKTWHIDHGFDTAWVPPNTILVESILKLEEDCVWDPKRIRVVGIVLAPPVHFISLQNMVSGNTVKHDNDLLTASMNFK</sequence>
<name>A0A8C5PFL8_9ANUR</name>
<dbReference type="GeneTree" id="ENSGT00940000163496"/>
<accession>A0A8C5PFL8</accession>
<evidence type="ECO:0000259" key="2">
    <source>
        <dbReference type="Pfam" id="PF00644"/>
    </source>
</evidence>
<dbReference type="Proteomes" id="UP000694569">
    <property type="component" value="Unplaced"/>
</dbReference>
<proteinExistence type="inferred from homology"/>
<evidence type="ECO:0000313" key="4">
    <source>
        <dbReference type="Proteomes" id="UP000694569"/>
    </source>
</evidence>
<dbReference type="GO" id="GO:0005737">
    <property type="term" value="C:cytoplasm"/>
    <property type="evidence" value="ECO:0007669"/>
    <property type="project" value="TreeGrafter"/>
</dbReference>
<dbReference type="SUPFAM" id="SSF56399">
    <property type="entry name" value="ADP-ribosylation"/>
    <property type="match status" value="1"/>
</dbReference>
<protein>
    <recommendedName>
        <fullName evidence="2">PARP catalytic domain-containing protein</fullName>
    </recommendedName>
</protein>
<evidence type="ECO:0000313" key="3">
    <source>
        <dbReference type="Ensembl" id="ENSLLEP00000019532.1"/>
    </source>
</evidence>
<keyword evidence="4" id="KW-1185">Reference proteome</keyword>
<reference evidence="3" key="2">
    <citation type="submission" date="2025-09" db="UniProtKB">
        <authorList>
            <consortium name="Ensembl"/>
        </authorList>
    </citation>
    <scope>IDENTIFICATION</scope>
</reference>
<dbReference type="GO" id="GO:0003950">
    <property type="term" value="F:NAD+ poly-ADP-ribosyltransferase activity"/>
    <property type="evidence" value="ECO:0007669"/>
    <property type="project" value="InterPro"/>
</dbReference>
<dbReference type="Ensembl" id="ENSLLET00000020303.1">
    <property type="protein sequence ID" value="ENSLLEP00000019532.1"/>
    <property type="gene ID" value="ENSLLEG00000012381.1"/>
</dbReference>
<dbReference type="OrthoDB" id="425894at2759"/>
<comment type="similarity">
    <text evidence="1">Belongs to the ARTD/PARP family.</text>
</comment>
<dbReference type="AlphaFoldDB" id="A0A8C5PFL8"/>
<dbReference type="PANTHER" id="PTHR36542">
    <property type="entry name" value="GIG2-LIKE PROTEIN DRED-RELATED"/>
    <property type="match status" value="1"/>
</dbReference>
<dbReference type="Gene3D" id="3.90.175.10">
    <property type="entry name" value="Diphtheria Toxin, domain 1"/>
    <property type="match status" value="1"/>
</dbReference>
<dbReference type="PANTHER" id="PTHR36542:SF2">
    <property type="entry name" value="GIG2-LIKE PROTEIN DRED-RELATED"/>
    <property type="match status" value="1"/>
</dbReference>
<dbReference type="InterPro" id="IPR012317">
    <property type="entry name" value="Poly(ADP-ribose)pol_cat_dom"/>
</dbReference>
<dbReference type="Pfam" id="PF00644">
    <property type="entry name" value="PARP"/>
    <property type="match status" value="1"/>
</dbReference>
<evidence type="ECO:0000256" key="1">
    <source>
        <dbReference type="ARBA" id="ARBA00024347"/>
    </source>
</evidence>
<organism evidence="3 4">
    <name type="scientific">Leptobrachium leishanense</name>
    <name type="common">Leishan spiny toad</name>
    <dbReference type="NCBI Taxonomy" id="445787"/>
    <lineage>
        <taxon>Eukaryota</taxon>
        <taxon>Metazoa</taxon>
        <taxon>Chordata</taxon>
        <taxon>Craniata</taxon>
        <taxon>Vertebrata</taxon>
        <taxon>Euteleostomi</taxon>
        <taxon>Amphibia</taxon>
        <taxon>Batrachia</taxon>
        <taxon>Anura</taxon>
        <taxon>Pelobatoidea</taxon>
        <taxon>Megophryidae</taxon>
        <taxon>Leptobrachium</taxon>
    </lineage>
</organism>
<reference evidence="3" key="1">
    <citation type="submission" date="2025-08" db="UniProtKB">
        <authorList>
            <consortium name="Ensembl"/>
        </authorList>
    </citation>
    <scope>IDENTIFICATION</scope>
</reference>
<feature type="domain" description="PARP catalytic" evidence="2">
    <location>
        <begin position="44"/>
        <end position="119"/>
    </location>
</feature>